<accession>A0A5I2WY28</accession>
<sequence length="59" mass="6607">MAYGHQCSGTVAAHWVLKQWPQLALDAISQITFQMDNKHSSYPVCIGFVKPDVDHLHQG</sequence>
<dbReference type="AlphaFoldDB" id="A0A5I2WY28"/>
<dbReference type="EMBL" id="DAARBX010000014">
    <property type="protein sequence ID" value="HAE1794295.1"/>
    <property type="molecule type" value="Genomic_DNA"/>
</dbReference>
<protein>
    <submittedName>
        <fullName evidence="1">Uncharacterized protein</fullName>
    </submittedName>
</protein>
<reference evidence="1" key="2">
    <citation type="submission" date="2018-07" db="EMBL/GenBank/DDBJ databases">
        <authorList>
            <consortium name="NCBI Pathogen Detection Project"/>
        </authorList>
    </citation>
    <scope>NUCLEOTIDE SEQUENCE</scope>
    <source>
        <strain evidence="1">BCW_2640</strain>
    </source>
</reference>
<comment type="caution">
    <text evidence="1">The sequence shown here is derived from an EMBL/GenBank/DDBJ whole genome shotgun (WGS) entry which is preliminary data.</text>
</comment>
<gene>
    <name evidence="1" type="ORF">G3V02_003031</name>
</gene>
<name>A0A5I2WY28_SALET</name>
<proteinExistence type="predicted"/>
<reference evidence="1" key="1">
    <citation type="journal article" date="2018" name="Genome Biol.">
        <title>SKESA: strategic k-mer extension for scrupulous assemblies.</title>
        <authorList>
            <person name="Souvorov A."/>
            <person name="Agarwala R."/>
            <person name="Lipman D.J."/>
        </authorList>
    </citation>
    <scope>NUCLEOTIDE SEQUENCE</scope>
    <source>
        <strain evidence="1">BCW_2640</strain>
    </source>
</reference>
<evidence type="ECO:0000313" key="1">
    <source>
        <dbReference type="EMBL" id="HAE1794295.1"/>
    </source>
</evidence>
<organism evidence="1">
    <name type="scientific">Salmonella enterica subsp. enterica serovar Ank</name>
    <dbReference type="NCBI Taxonomy" id="1173578"/>
    <lineage>
        <taxon>Bacteria</taxon>
        <taxon>Pseudomonadati</taxon>
        <taxon>Pseudomonadota</taxon>
        <taxon>Gammaproteobacteria</taxon>
        <taxon>Enterobacterales</taxon>
        <taxon>Enterobacteriaceae</taxon>
        <taxon>Salmonella</taxon>
    </lineage>
</organism>